<dbReference type="PANTHER" id="PTHR43866">
    <property type="entry name" value="MALONATE-SEMIALDEHYDE DEHYDROGENASE"/>
    <property type="match status" value="1"/>
</dbReference>
<dbReference type="InterPro" id="IPR010061">
    <property type="entry name" value="MeMal-semiAld_DH"/>
</dbReference>
<evidence type="ECO:0000256" key="4">
    <source>
        <dbReference type="SAM" id="MobiDB-lite"/>
    </source>
</evidence>
<protein>
    <recommendedName>
        <fullName evidence="1">methylmalonate-semialdehyde dehydrogenase (CoA acylating)</fullName>
        <ecNumber evidence="1">1.2.1.27</ecNumber>
    </recommendedName>
</protein>
<proteinExistence type="predicted"/>
<keyword evidence="3" id="KW-0520">NAD</keyword>
<organism evidence="6 7">
    <name type="scientific">Cinchona calisaya</name>
    <dbReference type="NCBI Taxonomy" id="153742"/>
    <lineage>
        <taxon>Eukaryota</taxon>
        <taxon>Viridiplantae</taxon>
        <taxon>Streptophyta</taxon>
        <taxon>Embryophyta</taxon>
        <taxon>Tracheophyta</taxon>
        <taxon>Spermatophyta</taxon>
        <taxon>Magnoliopsida</taxon>
        <taxon>eudicotyledons</taxon>
        <taxon>Gunneridae</taxon>
        <taxon>Pentapetalae</taxon>
        <taxon>asterids</taxon>
        <taxon>lamiids</taxon>
        <taxon>Gentianales</taxon>
        <taxon>Rubiaceae</taxon>
        <taxon>Cinchonoideae</taxon>
        <taxon>Cinchoneae</taxon>
        <taxon>Cinchona</taxon>
    </lineage>
</organism>
<dbReference type="EC" id="1.2.1.27" evidence="1"/>
<dbReference type="InterPro" id="IPR016161">
    <property type="entry name" value="Ald_DH/histidinol_DH"/>
</dbReference>
<dbReference type="GO" id="GO:0004491">
    <property type="term" value="F:methylmalonate-semialdehyde dehydrogenase (acylating, NAD) activity"/>
    <property type="evidence" value="ECO:0007669"/>
    <property type="project" value="UniProtKB-EC"/>
</dbReference>
<dbReference type="AlphaFoldDB" id="A0ABD3A8P2"/>
<evidence type="ECO:0000313" key="7">
    <source>
        <dbReference type="Proteomes" id="UP001630127"/>
    </source>
</evidence>
<evidence type="ECO:0000256" key="3">
    <source>
        <dbReference type="ARBA" id="ARBA00023027"/>
    </source>
</evidence>
<dbReference type="SUPFAM" id="SSF53720">
    <property type="entry name" value="ALDH-like"/>
    <property type="match status" value="1"/>
</dbReference>
<dbReference type="Gene3D" id="3.40.309.10">
    <property type="entry name" value="Aldehyde Dehydrogenase, Chain A, domain 2"/>
    <property type="match status" value="1"/>
</dbReference>
<keyword evidence="2" id="KW-0560">Oxidoreductase</keyword>
<feature type="domain" description="Aldehyde dehydrogenase" evidence="5">
    <location>
        <begin position="217"/>
        <end position="681"/>
    </location>
</feature>
<evidence type="ECO:0000256" key="2">
    <source>
        <dbReference type="ARBA" id="ARBA00023002"/>
    </source>
</evidence>
<name>A0ABD3A8P2_9GENT</name>
<dbReference type="NCBIfam" id="TIGR01722">
    <property type="entry name" value="MMSDH"/>
    <property type="match status" value="1"/>
</dbReference>
<keyword evidence="7" id="KW-1185">Reference proteome</keyword>
<dbReference type="Proteomes" id="UP001630127">
    <property type="component" value="Unassembled WGS sequence"/>
</dbReference>
<comment type="caution">
    <text evidence="6">The sequence shown here is derived from an EMBL/GenBank/DDBJ whole genome shotgun (WGS) entry which is preliminary data.</text>
</comment>
<accession>A0ABD3A8P2</accession>
<dbReference type="FunFam" id="3.40.605.10:FF:000003">
    <property type="entry name" value="Methylmalonate-semialdehyde dehydrogenase [acylating]"/>
    <property type="match status" value="1"/>
</dbReference>
<dbReference type="FunFam" id="3.40.309.10:FF:000002">
    <property type="entry name" value="Methylmalonate-semialdehyde dehydrogenase (Acylating)"/>
    <property type="match status" value="1"/>
</dbReference>
<dbReference type="EMBL" id="JBJUIK010000005">
    <property type="protein sequence ID" value="KAL3527569.1"/>
    <property type="molecule type" value="Genomic_DNA"/>
</dbReference>
<dbReference type="CDD" id="cd07085">
    <property type="entry name" value="ALDH_F6_MMSDH"/>
    <property type="match status" value="1"/>
</dbReference>
<dbReference type="InterPro" id="IPR015590">
    <property type="entry name" value="Aldehyde_DH_dom"/>
</dbReference>
<feature type="region of interest" description="Disordered" evidence="4">
    <location>
        <begin position="692"/>
        <end position="725"/>
    </location>
</feature>
<evidence type="ECO:0000259" key="5">
    <source>
        <dbReference type="Pfam" id="PF00171"/>
    </source>
</evidence>
<feature type="region of interest" description="Disordered" evidence="4">
    <location>
        <begin position="741"/>
        <end position="791"/>
    </location>
</feature>
<gene>
    <name evidence="6" type="ORF">ACH5RR_012225</name>
</gene>
<sequence>MELQSQQNVFVEKLMLPPPPGTFQDREELIEHVREFGASQGYVVTIKKSRRDRRVILGCDRGGVYRNRRKMDESKRKRKSCSRLINCPFEAIGKKDDDVWVLTIRNGEHNHEPLRDMSEHPYSRRFTEDEVRQIKQMTEAGVKPRQVLNALKQSNPELQTTPRHLYNVKAKIRQGKLSENNFKSWRPNRSMPQSTSFEELARHSFPLKVPNYIGGKFVESEGSTIIDVINPATQEVVSQFPLITYEEFKAAVVAAKQAFPMWRNTPVTIRQRIMFKFQELIRRDIDKIVMNIAIEQGKTLNGAKGDVLRGLEVVEQSCGMATLQMGEFIPNATSGVDTFCIREPLGVCAGICPLNLPAMISLWMFPIAVTCGNTFVLKPSVKNPGASMILAELAAEAGLPDGVLNVVHGTREIVDYVCDDDDIKAISLVGSNAAGMQTYARAATRGKRVQSNMGAKNHAIIMPDASADATLDAIIAAGFGAAGQRCMTLSTLIFVGGSAPWEQEVVDRAKALKVNAGTEVGADLGPVISKETKDHICRLVQSGVESGARLLLDGRNIVVPRYEQGNFLGPTILCDVATNMDCYKEEMFGPVLLCMQADSLEEAIAIVNKNRYGNGASIFTTSGVAARKFQNDVESGLVGINLSVPIPLPFSSVNGSKASFSGDLNFCGKAGVQFYTQIKTVAQQWKELPTRRVSLPNPPTLFGAEISSPGTSLARPRSSESDLPTIEVSPAMSLASEKEMPGDNLYLPLPPSDEVLPNSEVLPSTPPTREQELPRQEGSLAMPSASERDSVNQKVLLSVPLAADRDSEGLNGLLSLNPASEDTCLLQTSQWADSLPVISQRTETIPSTAEKIFITQNSQTIDKLVPAVQRTDASNSERLYFPLSCSNDIAPMSPMFLRNESASPISLRQDMQMTDMNTHPASGSLYLSTSLRNAMPSSSDRVHLSSDIRREGVSLTSERLFMPASSQGIYAQGPMMSTHDYRGQEMSKTLPSS</sequence>
<evidence type="ECO:0000313" key="6">
    <source>
        <dbReference type="EMBL" id="KAL3527569.1"/>
    </source>
</evidence>
<evidence type="ECO:0000256" key="1">
    <source>
        <dbReference type="ARBA" id="ARBA00013048"/>
    </source>
</evidence>
<dbReference type="Gene3D" id="3.40.605.10">
    <property type="entry name" value="Aldehyde Dehydrogenase, Chain A, domain 1"/>
    <property type="match status" value="1"/>
</dbReference>
<dbReference type="PANTHER" id="PTHR43866:SF1">
    <property type="entry name" value="METHYLMALONATE-SEMIALDEHYDE DEHYDROGENASE (COA ACYLATING)"/>
    <property type="match status" value="1"/>
</dbReference>
<reference evidence="6 7" key="1">
    <citation type="submission" date="2024-11" db="EMBL/GenBank/DDBJ databases">
        <title>A near-complete genome assembly of Cinchona calisaya.</title>
        <authorList>
            <person name="Lian D.C."/>
            <person name="Zhao X.W."/>
            <person name="Wei L."/>
        </authorList>
    </citation>
    <scope>NUCLEOTIDE SEQUENCE [LARGE SCALE GENOMIC DNA]</scope>
    <source>
        <tissue evidence="6">Nenye</tissue>
    </source>
</reference>
<dbReference type="InterPro" id="IPR016162">
    <property type="entry name" value="Ald_DH_N"/>
</dbReference>
<dbReference type="InterPro" id="IPR016163">
    <property type="entry name" value="Ald_DH_C"/>
</dbReference>
<dbReference type="Pfam" id="PF00171">
    <property type="entry name" value="Aldedh"/>
    <property type="match status" value="1"/>
</dbReference>